<evidence type="ECO:0000313" key="5">
    <source>
        <dbReference type="EMBL" id="VDM79981.1"/>
    </source>
</evidence>
<name>A0A3P7J444_STRVU</name>
<dbReference type="InterPro" id="IPR000719">
    <property type="entry name" value="Prot_kinase_dom"/>
</dbReference>
<keyword evidence="1 3" id="KW-0547">Nucleotide-binding</keyword>
<keyword evidence="2 3" id="KW-0067">ATP-binding</keyword>
<dbReference type="InterPro" id="IPR011009">
    <property type="entry name" value="Kinase-like_dom_sf"/>
</dbReference>
<feature type="domain" description="Protein kinase" evidence="4">
    <location>
        <begin position="37"/>
        <end position="257"/>
    </location>
</feature>
<dbReference type="Gene3D" id="1.10.510.10">
    <property type="entry name" value="Transferase(Phosphotransferase) domain 1"/>
    <property type="match status" value="1"/>
</dbReference>
<dbReference type="AlphaFoldDB" id="A0A3P7J444"/>
<evidence type="ECO:0000256" key="3">
    <source>
        <dbReference type="PROSITE-ProRule" id="PRU10141"/>
    </source>
</evidence>
<dbReference type="Proteomes" id="UP000270094">
    <property type="component" value="Unassembled WGS sequence"/>
</dbReference>
<evidence type="ECO:0000256" key="2">
    <source>
        <dbReference type="ARBA" id="ARBA00022840"/>
    </source>
</evidence>
<dbReference type="InterPro" id="IPR017441">
    <property type="entry name" value="Protein_kinase_ATP_BS"/>
</dbReference>
<dbReference type="Pfam" id="PF07714">
    <property type="entry name" value="PK_Tyr_Ser-Thr"/>
    <property type="match status" value="2"/>
</dbReference>
<evidence type="ECO:0000259" key="4">
    <source>
        <dbReference type="PROSITE" id="PS50011"/>
    </source>
</evidence>
<dbReference type="PROSITE" id="PS50011">
    <property type="entry name" value="PROTEIN_KINASE_DOM"/>
    <property type="match status" value="1"/>
</dbReference>
<dbReference type="GO" id="GO:0004672">
    <property type="term" value="F:protein kinase activity"/>
    <property type="evidence" value="ECO:0007669"/>
    <property type="project" value="InterPro"/>
</dbReference>
<evidence type="ECO:0000313" key="6">
    <source>
        <dbReference type="Proteomes" id="UP000270094"/>
    </source>
</evidence>
<dbReference type="SUPFAM" id="SSF56112">
    <property type="entry name" value="Protein kinase-like (PK-like)"/>
    <property type="match status" value="1"/>
</dbReference>
<evidence type="ECO:0000256" key="1">
    <source>
        <dbReference type="ARBA" id="ARBA00022741"/>
    </source>
</evidence>
<dbReference type="EMBL" id="UYYB01106980">
    <property type="protein sequence ID" value="VDM79981.1"/>
    <property type="molecule type" value="Genomic_DNA"/>
</dbReference>
<dbReference type="InterPro" id="IPR001245">
    <property type="entry name" value="Ser-Thr/Tyr_kinase_cat_dom"/>
</dbReference>
<reference evidence="5 6" key="1">
    <citation type="submission" date="2018-11" db="EMBL/GenBank/DDBJ databases">
        <authorList>
            <consortium name="Pathogen Informatics"/>
        </authorList>
    </citation>
    <scope>NUCLEOTIDE SEQUENCE [LARGE SCALE GENOMIC DNA]</scope>
</reference>
<dbReference type="PROSITE" id="PS00107">
    <property type="entry name" value="PROTEIN_KINASE_ATP"/>
    <property type="match status" value="1"/>
</dbReference>
<dbReference type="GO" id="GO:0005524">
    <property type="term" value="F:ATP binding"/>
    <property type="evidence" value="ECO:0007669"/>
    <property type="project" value="UniProtKB-UniRule"/>
</dbReference>
<feature type="binding site" evidence="3">
    <location>
        <position position="70"/>
    </location>
    <ligand>
        <name>ATP</name>
        <dbReference type="ChEBI" id="CHEBI:30616"/>
    </ligand>
</feature>
<dbReference type="Gene3D" id="3.30.200.20">
    <property type="entry name" value="Phosphorylase Kinase, domain 1"/>
    <property type="match status" value="1"/>
</dbReference>
<organism evidence="5 6">
    <name type="scientific">Strongylus vulgaris</name>
    <name type="common">Blood worm</name>
    <dbReference type="NCBI Taxonomy" id="40348"/>
    <lineage>
        <taxon>Eukaryota</taxon>
        <taxon>Metazoa</taxon>
        <taxon>Ecdysozoa</taxon>
        <taxon>Nematoda</taxon>
        <taxon>Chromadorea</taxon>
        <taxon>Rhabditida</taxon>
        <taxon>Rhabditina</taxon>
        <taxon>Rhabditomorpha</taxon>
        <taxon>Strongyloidea</taxon>
        <taxon>Strongylidae</taxon>
        <taxon>Strongylus</taxon>
    </lineage>
</organism>
<proteinExistence type="predicted"/>
<keyword evidence="6" id="KW-1185">Reference proteome</keyword>
<accession>A0A3P7J444</accession>
<gene>
    <name evidence="5" type="ORF">SVUK_LOCUS14979</name>
</gene>
<dbReference type="PANTHER" id="PTHR24418">
    <property type="entry name" value="TYROSINE-PROTEIN KINASE"/>
    <property type="match status" value="1"/>
</dbReference>
<dbReference type="InterPro" id="IPR050198">
    <property type="entry name" value="Non-receptor_tyrosine_kinases"/>
</dbReference>
<protein>
    <recommendedName>
        <fullName evidence="4">Protein kinase domain-containing protein</fullName>
    </recommendedName>
</protein>
<dbReference type="OrthoDB" id="546826at2759"/>
<sequence>MPQEKVNVARTPARPPTVPITHCEILLNNTAILLFKIEPQEKIGEGAFGEVYKGLLQDGIWGARIPVAIKTLHSTNMTADDRIKFLQEANIMRGFRHENVIRLHGVCTSKEPIMIVMELCPGGSLSTRLQDLKDQIQRTVAPRSNDCRWLSPETLKSGVYSTKTDVYSFSVMMWEIFSFGQLPFYKYDNRVLRKLIIQKKVCSVVLALPKNKLDLPQGHAVKMFGGDTPRNGRVALTLHGLRSQQETRLYRDRGYYF</sequence>